<reference evidence="2" key="1">
    <citation type="submission" date="2013-02" db="EMBL/GenBank/DDBJ databases">
        <authorList>
            <person name="Hughes D."/>
        </authorList>
    </citation>
    <scope>NUCLEOTIDE SEQUENCE</scope>
    <source>
        <strain>Durham</strain>
        <strain evidence="2">NC isolate 2 -- Noor lab</strain>
    </source>
</reference>
<dbReference type="Proteomes" id="UP000015102">
    <property type="component" value="Unassembled WGS sequence"/>
</dbReference>
<keyword evidence="2" id="KW-1185">Reference proteome</keyword>
<reference evidence="1" key="2">
    <citation type="submission" date="2015-06" db="UniProtKB">
        <authorList>
            <consortium name="EnsemblMetazoa"/>
        </authorList>
    </citation>
    <scope>IDENTIFICATION</scope>
</reference>
<organism evidence="1 2">
    <name type="scientific">Megaselia scalaris</name>
    <name type="common">Humpbacked fly</name>
    <name type="synonym">Phora scalaris</name>
    <dbReference type="NCBI Taxonomy" id="36166"/>
    <lineage>
        <taxon>Eukaryota</taxon>
        <taxon>Metazoa</taxon>
        <taxon>Ecdysozoa</taxon>
        <taxon>Arthropoda</taxon>
        <taxon>Hexapoda</taxon>
        <taxon>Insecta</taxon>
        <taxon>Pterygota</taxon>
        <taxon>Neoptera</taxon>
        <taxon>Endopterygota</taxon>
        <taxon>Diptera</taxon>
        <taxon>Brachycera</taxon>
        <taxon>Muscomorpha</taxon>
        <taxon>Platypezoidea</taxon>
        <taxon>Phoridae</taxon>
        <taxon>Megaseliini</taxon>
        <taxon>Megaselia</taxon>
    </lineage>
</organism>
<dbReference type="AlphaFoldDB" id="T1GW57"/>
<protein>
    <submittedName>
        <fullName evidence="1">Uncharacterized protein</fullName>
    </submittedName>
</protein>
<dbReference type="STRING" id="36166.T1GW57"/>
<dbReference type="EnsemblMetazoa" id="MESCA008028-RA">
    <property type="protein sequence ID" value="MESCA008028-PA"/>
    <property type="gene ID" value="MESCA008028"/>
</dbReference>
<dbReference type="EMBL" id="CAQQ02391253">
    <property type="status" value="NOT_ANNOTATED_CDS"/>
    <property type="molecule type" value="Genomic_DNA"/>
</dbReference>
<accession>T1GW57</accession>
<evidence type="ECO:0000313" key="2">
    <source>
        <dbReference type="Proteomes" id="UP000015102"/>
    </source>
</evidence>
<proteinExistence type="predicted"/>
<evidence type="ECO:0000313" key="1">
    <source>
        <dbReference type="EnsemblMetazoa" id="MESCA008028-PA"/>
    </source>
</evidence>
<dbReference type="EMBL" id="CAQQ02391252">
    <property type="status" value="NOT_ANNOTATED_CDS"/>
    <property type="molecule type" value="Genomic_DNA"/>
</dbReference>
<dbReference type="OMA" id="SREDPIN"/>
<name>T1GW57_MEGSC</name>
<dbReference type="HOGENOM" id="CLU_2164694_0_0_1"/>
<dbReference type="EMBL" id="CAQQ02391251">
    <property type="status" value="NOT_ANNOTATED_CDS"/>
    <property type="molecule type" value="Genomic_DNA"/>
</dbReference>
<sequence>MEMLRKMQLKLDFSREDPINLSDEVMCHVRKRKDQHRYYNLRRKNKYPEIGEIVYIRNHTLSSASEGINAKLAPKFKGPYRIEGFLSPTIVEIKDCNSKKKKTAHIQDIKT</sequence>